<dbReference type="SUPFAM" id="SSF50494">
    <property type="entry name" value="Trypsin-like serine proteases"/>
    <property type="match status" value="1"/>
</dbReference>
<dbReference type="SUPFAM" id="SSF51110">
    <property type="entry name" value="alpha-D-mannose-specific plant lectins"/>
    <property type="match status" value="1"/>
</dbReference>
<dbReference type="InterPro" id="IPR036426">
    <property type="entry name" value="Bulb-type_lectin_dom_sf"/>
</dbReference>
<dbReference type="Gene3D" id="2.40.128.340">
    <property type="match status" value="4"/>
</dbReference>
<keyword evidence="4 6" id="KW-0732">Signal</keyword>
<feature type="chain" id="PRO_5044866109" evidence="6">
    <location>
        <begin position="31"/>
        <end position="738"/>
    </location>
</feature>
<reference evidence="8 9" key="1">
    <citation type="submission" date="2021-02" db="EMBL/GenBank/DDBJ databases">
        <title>FDA dAtabase for Regulatory Grade micrObial Sequences (FDA-ARGOS): Supporting development and validation of Infectious Disease Dx tests.</title>
        <authorList>
            <person name="Sproer C."/>
            <person name="Gronow S."/>
            <person name="Severitt S."/>
            <person name="Schroder I."/>
            <person name="Tallon L."/>
            <person name="Sadzewicz L."/>
            <person name="Zhao X."/>
            <person name="Boylan J."/>
            <person name="Ott S."/>
            <person name="Bowen H."/>
            <person name="Vavikolanu K."/>
            <person name="Mehta A."/>
            <person name="Aluvathingal J."/>
            <person name="Nadendla S."/>
            <person name="Lowell S."/>
            <person name="Myers T."/>
            <person name="Yan Y."/>
            <person name="Sichtig H."/>
        </authorList>
    </citation>
    <scope>NUCLEOTIDE SEQUENCE [LARGE SCALE GENOMIC DNA]</scope>
    <source>
        <strain evidence="8 9">FDAARGOS_1212</strain>
        <plasmid evidence="8 9">unnamed3</plasmid>
    </source>
</reference>
<evidence type="ECO:0000256" key="1">
    <source>
        <dbReference type="ARBA" id="ARBA00004613"/>
    </source>
</evidence>
<proteinExistence type="predicted"/>
<evidence type="ECO:0000256" key="3">
    <source>
        <dbReference type="ARBA" id="ARBA00022670"/>
    </source>
</evidence>
<dbReference type="InterPro" id="IPR001254">
    <property type="entry name" value="Trypsin_dom"/>
</dbReference>
<dbReference type="Proteomes" id="UP000623926">
    <property type="component" value="Plasmid unnamed3"/>
</dbReference>
<dbReference type="SMART" id="SM00020">
    <property type="entry name" value="Tryp_SPc"/>
    <property type="match status" value="1"/>
</dbReference>
<keyword evidence="8" id="KW-0614">Plasmid</keyword>
<feature type="signal peptide" evidence="6">
    <location>
        <begin position="1"/>
        <end position="30"/>
    </location>
</feature>
<geneLocation type="plasmid" evidence="8 9">
    <name>unnamed3</name>
</geneLocation>
<protein>
    <submittedName>
        <fullName evidence="8">VCBS repeat-containing protein</fullName>
    </submittedName>
</protein>
<dbReference type="SUPFAM" id="SSF69318">
    <property type="entry name" value="Integrin alpha N-terminal domain"/>
    <property type="match status" value="1"/>
</dbReference>
<evidence type="ECO:0000259" key="7">
    <source>
        <dbReference type="PROSITE" id="PS50240"/>
    </source>
</evidence>
<dbReference type="EMBL" id="CP070247">
    <property type="protein sequence ID" value="QRV39068.1"/>
    <property type="molecule type" value="Genomic_DNA"/>
</dbReference>
<dbReference type="InterPro" id="IPR013517">
    <property type="entry name" value="FG-GAP"/>
</dbReference>
<keyword evidence="3" id="KW-0645">Protease</keyword>
<dbReference type="PRINTS" id="PR00722">
    <property type="entry name" value="CHYMOTRYPSIN"/>
</dbReference>
<keyword evidence="2" id="KW-0964">Secreted</keyword>
<keyword evidence="5" id="KW-0378">Hydrolase</keyword>
<evidence type="ECO:0000256" key="2">
    <source>
        <dbReference type="ARBA" id="ARBA00022525"/>
    </source>
</evidence>
<dbReference type="InterPro" id="IPR028994">
    <property type="entry name" value="Integrin_alpha_N"/>
</dbReference>
<dbReference type="Pfam" id="PF13517">
    <property type="entry name" value="FG-GAP_3"/>
    <property type="match status" value="2"/>
</dbReference>
<evidence type="ECO:0000256" key="5">
    <source>
        <dbReference type="ARBA" id="ARBA00022801"/>
    </source>
</evidence>
<evidence type="ECO:0000313" key="9">
    <source>
        <dbReference type="Proteomes" id="UP000623926"/>
    </source>
</evidence>
<dbReference type="Gene3D" id="2.40.10.10">
    <property type="entry name" value="Trypsin-like serine proteases"/>
    <property type="match status" value="1"/>
</dbReference>
<dbReference type="PANTHER" id="PTHR24264">
    <property type="entry name" value="TRYPSIN-RELATED"/>
    <property type="match status" value="1"/>
</dbReference>
<gene>
    <name evidence="8" type="ORF">I6J42_33780</name>
</gene>
<dbReference type="PROSITE" id="PS50240">
    <property type="entry name" value="TRYPSIN_DOM"/>
    <property type="match status" value="1"/>
</dbReference>
<dbReference type="GO" id="GO:0005576">
    <property type="term" value="C:extracellular region"/>
    <property type="evidence" value="ECO:0007669"/>
    <property type="project" value="UniProtKB-SubCell"/>
</dbReference>
<dbReference type="Pfam" id="PF00089">
    <property type="entry name" value="Trypsin"/>
    <property type="match status" value="1"/>
</dbReference>
<dbReference type="PANTHER" id="PTHR24264:SF65">
    <property type="entry name" value="SRCR DOMAIN-CONTAINING PROTEIN"/>
    <property type="match status" value="1"/>
</dbReference>
<dbReference type="Gene3D" id="2.90.10.10">
    <property type="entry name" value="Bulb-type lectin domain"/>
    <property type="match status" value="1"/>
</dbReference>
<feature type="domain" description="Peptidase S1" evidence="7">
    <location>
        <begin position="31"/>
        <end position="248"/>
    </location>
</feature>
<accession>A0ABD7DBT2</accession>
<organism evidence="8 9">
    <name type="scientific">Streptomyces californicus</name>
    <dbReference type="NCBI Taxonomy" id="67351"/>
    <lineage>
        <taxon>Bacteria</taxon>
        <taxon>Bacillati</taxon>
        <taxon>Actinomycetota</taxon>
        <taxon>Actinomycetes</taxon>
        <taxon>Kitasatosporales</taxon>
        <taxon>Streptomycetaceae</taxon>
        <taxon>Streptomyces</taxon>
    </lineage>
</organism>
<evidence type="ECO:0000256" key="4">
    <source>
        <dbReference type="ARBA" id="ARBA00022729"/>
    </source>
</evidence>
<dbReference type="InterPro" id="IPR050127">
    <property type="entry name" value="Serine_Proteases_S1"/>
</dbReference>
<dbReference type="RefSeq" id="WP_205030106.1">
    <property type="nucleotide sequence ID" value="NZ_CP070247.1"/>
</dbReference>
<evidence type="ECO:0000256" key="6">
    <source>
        <dbReference type="SAM" id="SignalP"/>
    </source>
</evidence>
<dbReference type="InterPro" id="IPR043504">
    <property type="entry name" value="Peptidase_S1_PA_chymotrypsin"/>
</dbReference>
<sequence length="738" mass="78583">MSIRRSRRVRAILFFTAAVSALTISAPVQAAVGDSVANNTYAFTAKIDIGGKRACSGSLVDPQWVLTASSCFAADGQPAFPIPAGAPAQKTTATIGRTDLSTTTGRVVEITQLVPRGDRDLVMARLARPVTGITPVAIAPTPPATGETLRAAGYGRTHNEWIPNRLHAGAFTVDATNSTTVGITSAGGAICRGDAGGPALRERNGQVELAAVHSASWQAGCFNETETRKEATETRLDNINTWIQETRFPQAVPIPMGTTLANGQSLTSRGSKLTMADGVLSITSGVGAGKVLWNAGTSGHPNAKAVMEPSGNLAICAVADTAADLDACAADTTKTKRLWSTAVPATTAGPNNAAASFGGYALLHNRGSLVLYNVKGQSLWSSGTAIRHDYNGDGRSDLATWYDYADGGDALHTMLAGPTGGFGEPAKSFSVGPDKYWADHMKFTTGDFNGDGRGDVAAFYGYDDGRVNLSTWLSKADGGFNTPTTSWSVPAGEWSFGRMTPRSGDFDGDGRDDIAVWYDYADGRDRLWTFTANQQGGFNDPFASWTGPETGWTASKSKLVIGDFDADGRDDMAALYDYGDTTVKLWTLLTEPNGGFQEPFQSWTDTTWGDWARTGVHAGDFNGDGRDDVAAWYDYADGHDGLHTFTSLSTKDGSFQKPTAAWSTEAGRFWYPSMKMAAGDYNGDGRDDLAAVHDYTDGSMKMWTWTAKTDGTFNSPLGSWNPATGWNYDRLTLIGQHH</sequence>
<dbReference type="InterPro" id="IPR001314">
    <property type="entry name" value="Peptidase_S1A"/>
</dbReference>
<name>A0ABD7DBT2_9ACTN</name>
<dbReference type="InterPro" id="IPR009003">
    <property type="entry name" value="Peptidase_S1_PA"/>
</dbReference>
<dbReference type="AlphaFoldDB" id="A0ABD7DBT2"/>
<evidence type="ECO:0000313" key="8">
    <source>
        <dbReference type="EMBL" id="QRV39068.1"/>
    </source>
</evidence>
<dbReference type="GO" id="GO:0008233">
    <property type="term" value="F:peptidase activity"/>
    <property type="evidence" value="ECO:0007669"/>
    <property type="project" value="UniProtKB-KW"/>
</dbReference>
<comment type="subcellular location">
    <subcellularLocation>
        <location evidence="1">Secreted</location>
    </subcellularLocation>
</comment>
<dbReference type="GO" id="GO:0006508">
    <property type="term" value="P:proteolysis"/>
    <property type="evidence" value="ECO:0007669"/>
    <property type="project" value="UniProtKB-KW"/>
</dbReference>